<sequence>MPFELELFPFVVMSLEHKFIPRVAQQGEVAMVADLAGPGYKFELSSAVPAIGFPKATLKFPAGEVSLEEKEEEEVKKMLSINGILQHQILNGVFSAQFRDDDLKLRYLYKDEQVAFIPSISMPSNAYHLHLSVVLVLQTS</sequence>
<gene>
    <name evidence="1" type="primary">OEP37_4</name>
    <name evidence="1" type="ORF">CK203_106460</name>
</gene>
<dbReference type="PANTHER" id="PTHR35484">
    <property type="entry name" value="OUTER ENVELOPE PORE PROTEIN 37, CHLOROPLASTIC"/>
    <property type="match status" value="1"/>
</dbReference>
<organism evidence="1 2">
    <name type="scientific">Vitis vinifera</name>
    <name type="common">Grape</name>
    <dbReference type="NCBI Taxonomy" id="29760"/>
    <lineage>
        <taxon>Eukaryota</taxon>
        <taxon>Viridiplantae</taxon>
        <taxon>Streptophyta</taxon>
        <taxon>Embryophyta</taxon>
        <taxon>Tracheophyta</taxon>
        <taxon>Spermatophyta</taxon>
        <taxon>Magnoliopsida</taxon>
        <taxon>eudicotyledons</taxon>
        <taxon>Gunneridae</taxon>
        <taxon>Pentapetalae</taxon>
        <taxon>rosids</taxon>
        <taxon>Vitales</taxon>
        <taxon>Vitaceae</taxon>
        <taxon>Viteae</taxon>
        <taxon>Vitis</taxon>
    </lineage>
</organism>
<dbReference type="GO" id="GO:0006812">
    <property type="term" value="P:monoatomic cation transport"/>
    <property type="evidence" value="ECO:0007669"/>
    <property type="project" value="InterPro"/>
</dbReference>
<dbReference type="GO" id="GO:0005216">
    <property type="term" value="F:monoatomic ion channel activity"/>
    <property type="evidence" value="ECO:0007669"/>
    <property type="project" value="InterPro"/>
</dbReference>
<dbReference type="AlphaFoldDB" id="A0A438CAN2"/>
<dbReference type="PANTHER" id="PTHR35484:SF2">
    <property type="entry name" value="OUTER ENVELOPE PORE PROTEIN 37, CHLOROPLASTIC"/>
    <property type="match status" value="1"/>
</dbReference>
<proteinExistence type="predicted"/>
<evidence type="ECO:0000313" key="1">
    <source>
        <dbReference type="EMBL" id="RVW20287.1"/>
    </source>
</evidence>
<dbReference type="Proteomes" id="UP000288805">
    <property type="component" value="Unassembled WGS sequence"/>
</dbReference>
<protein>
    <submittedName>
        <fullName evidence="1">Outer envelope pore protein 37, chloroplastic</fullName>
    </submittedName>
</protein>
<dbReference type="EMBL" id="QGNW01002380">
    <property type="protein sequence ID" value="RVW20287.1"/>
    <property type="molecule type" value="Genomic_DNA"/>
</dbReference>
<reference evidence="1 2" key="1">
    <citation type="journal article" date="2018" name="PLoS Genet.">
        <title>Population sequencing reveals clonal diversity and ancestral inbreeding in the grapevine cultivar Chardonnay.</title>
        <authorList>
            <person name="Roach M.J."/>
            <person name="Johnson D.L."/>
            <person name="Bohlmann J."/>
            <person name="van Vuuren H.J."/>
            <person name="Jones S.J."/>
            <person name="Pretorius I.S."/>
            <person name="Schmidt S.A."/>
            <person name="Borneman A.R."/>
        </authorList>
    </citation>
    <scope>NUCLEOTIDE SEQUENCE [LARGE SCALE GENOMIC DNA]</scope>
    <source>
        <strain evidence="2">cv. Chardonnay</strain>
        <tissue evidence="1">Leaf</tissue>
    </source>
</reference>
<name>A0A438CAN2_VITVI</name>
<dbReference type="OrthoDB" id="2011802at2759"/>
<evidence type="ECO:0000313" key="2">
    <source>
        <dbReference type="Proteomes" id="UP000288805"/>
    </source>
</evidence>
<dbReference type="InterPro" id="IPR038951">
    <property type="entry name" value="OEP37-like"/>
</dbReference>
<comment type="caution">
    <text evidence="1">The sequence shown here is derived from an EMBL/GenBank/DDBJ whole genome shotgun (WGS) entry which is preliminary data.</text>
</comment>
<accession>A0A438CAN2</accession>